<evidence type="ECO:0000256" key="8">
    <source>
        <dbReference type="ARBA" id="ARBA00022801"/>
    </source>
</evidence>
<keyword evidence="9 14" id="KW-0067">ATP-binding</keyword>
<comment type="pathway">
    <text evidence="2 14">Cofactor biosynthesis; NAD(+) biosynthesis; deamido-NAD(+) from nicotinate D-ribonucleotide: step 1/1.</text>
</comment>
<dbReference type="CDD" id="cd00077">
    <property type="entry name" value="HDc"/>
    <property type="match status" value="1"/>
</dbReference>
<evidence type="ECO:0000256" key="11">
    <source>
        <dbReference type="ARBA" id="ARBA00023027"/>
    </source>
</evidence>
<keyword evidence="8" id="KW-0378">Hydrolase</keyword>
<dbReference type="GO" id="GO:0005524">
    <property type="term" value="F:ATP binding"/>
    <property type="evidence" value="ECO:0007669"/>
    <property type="project" value="UniProtKB-KW"/>
</dbReference>
<dbReference type="AlphaFoldDB" id="A0A2G3DVI6"/>
<keyword evidence="10" id="KW-0408">Iron</keyword>
<dbReference type="SMART" id="SM00471">
    <property type="entry name" value="HDc"/>
    <property type="match status" value="1"/>
</dbReference>
<comment type="similarity">
    <text evidence="14">Belongs to the NadD family.</text>
</comment>
<dbReference type="HAMAP" id="MF_00244">
    <property type="entry name" value="NaMN_adenylyltr"/>
    <property type="match status" value="1"/>
</dbReference>
<dbReference type="GO" id="GO:0004515">
    <property type="term" value="F:nicotinate-nucleotide adenylyltransferase activity"/>
    <property type="evidence" value="ECO:0007669"/>
    <property type="project" value="UniProtKB-UniRule"/>
</dbReference>
<dbReference type="EC" id="2.7.7.18" evidence="14"/>
<dbReference type="GO" id="GO:0009435">
    <property type="term" value="P:NAD+ biosynthetic process"/>
    <property type="evidence" value="ECO:0007669"/>
    <property type="project" value="UniProtKB-UniRule"/>
</dbReference>
<evidence type="ECO:0000256" key="6">
    <source>
        <dbReference type="ARBA" id="ARBA00022723"/>
    </source>
</evidence>
<dbReference type="PANTHER" id="PTHR39321:SF3">
    <property type="entry name" value="PHOSPHOPANTETHEINE ADENYLYLTRANSFERASE"/>
    <property type="match status" value="1"/>
</dbReference>
<reference evidence="16 17" key="2">
    <citation type="submission" date="2017-10" db="EMBL/GenBank/DDBJ databases">
        <authorList>
            <person name="Banno H."/>
            <person name="Chua N.-H."/>
        </authorList>
    </citation>
    <scope>NUCLEOTIDE SEQUENCE [LARGE SCALE GENOMIC DNA]</scope>
    <source>
        <strain evidence="16 17">JK626</strain>
    </source>
</reference>
<accession>A0A2G3DVI6</accession>
<evidence type="ECO:0000313" key="16">
    <source>
        <dbReference type="EMBL" id="PHU35024.1"/>
    </source>
</evidence>
<proteinExistence type="inferred from homology"/>
<dbReference type="GO" id="GO:0046872">
    <property type="term" value="F:metal ion binding"/>
    <property type="evidence" value="ECO:0007669"/>
    <property type="project" value="UniProtKB-KW"/>
</dbReference>
<comment type="catalytic activity">
    <reaction evidence="13">
        <text>P(1),P(4)-bis(5'-adenosyl) tetraphosphate + H2O = 2 ADP + 2 H(+)</text>
        <dbReference type="Rhea" id="RHEA:24252"/>
        <dbReference type="ChEBI" id="CHEBI:15377"/>
        <dbReference type="ChEBI" id="CHEBI:15378"/>
        <dbReference type="ChEBI" id="CHEBI:58141"/>
        <dbReference type="ChEBI" id="CHEBI:456216"/>
        <dbReference type="EC" id="3.6.1.41"/>
    </reaction>
</comment>
<comment type="function">
    <text evidence="1 14">Catalyzes the reversible adenylation of nicotinate mononucleotide (NaMN) to nicotinic acid adenine dinucleotide (NaAD).</text>
</comment>
<keyword evidence="3 14" id="KW-0662">Pyridine nucleotide biosynthesis</keyword>
<evidence type="ECO:0000256" key="1">
    <source>
        <dbReference type="ARBA" id="ARBA00002324"/>
    </source>
</evidence>
<evidence type="ECO:0000256" key="3">
    <source>
        <dbReference type="ARBA" id="ARBA00022642"/>
    </source>
</evidence>
<comment type="caution">
    <text evidence="16">The sequence shown here is derived from an EMBL/GenBank/DDBJ whole genome shotgun (WGS) entry which is preliminary data.</text>
</comment>
<feature type="domain" description="HD/PDEase" evidence="15">
    <location>
        <begin position="219"/>
        <end position="347"/>
    </location>
</feature>
<name>A0A2G3DVI6_9FIRM</name>
<dbReference type="NCBIfam" id="TIGR00125">
    <property type="entry name" value="cyt_tran_rel"/>
    <property type="match status" value="1"/>
</dbReference>
<dbReference type="NCBIfam" id="TIGR00488">
    <property type="entry name" value="bis(5'-nucleosyl)-tetraphosphatase (symmetrical) YqeK"/>
    <property type="match status" value="1"/>
</dbReference>
<evidence type="ECO:0000256" key="13">
    <source>
        <dbReference type="ARBA" id="ARBA00049417"/>
    </source>
</evidence>
<dbReference type="EMBL" id="PDYF01000011">
    <property type="protein sequence ID" value="PHU35024.1"/>
    <property type="molecule type" value="Genomic_DNA"/>
</dbReference>
<dbReference type="InterPro" id="IPR006674">
    <property type="entry name" value="HD_domain"/>
</dbReference>
<gene>
    <name evidence="14 16" type="primary">nadD</name>
    <name evidence="16" type="ORF">CSX01_06730</name>
</gene>
<evidence type="ECO:0000313" key="17">
    <source>
        <dbReference type="Proteomes" id="UP000225889"/>
    </source>
</evidence>
<dbReference type="InterPro" id="IPR003607">
    <property type="entry name" value="HD/PDEase_dom"/>
</dbReference>
<comment type="catalytic activity">
    <reaction evidence="12 14">
        <text>nicotinate beta-D-ribonucleotide + ATP + H(+) = deamido-NAD(+) + diphosphate</text>
        <dbReference type="Rhea" id="RHEA:22860"/>
        <dbReference type="ChEBI" id="CHEBI:15378"/>
        <dbReference type="ChEBI" id="CHEBI:30616"/>
        <dbReference type="ChEBI" id="CHEBI:33019"/>
        <dbReference type="ChEBI" id="CHEBI:57502"/>
        <dbReference type="ChEBI" id="CHEBI:58437"/>
        <dbReference type="EC" id="2.7.7.18"/>
    </reaction>
</comment>
<keyword evidence="6" id="KW-0479">Metal-binding</keyword>
<evidence type="ECO:0000256" key="4">
    <source>
        <dbReference type="ARBA" id="ARBA00022679"/>
    </source>
</evidence>
<keyword evidence="11 14" id="KW-0520">NAD</keyword>
<dbReference type="PANTHER" id="PTHR39321">
    <property type="entry name" value="NICOTINATE-NUCLEOTIDE ADENYLYLTRANSFERASE-RELATED"/>
    <property type="match status" value="1"/>
</dbReference>
<organism evidence="16 17">
    <name type="scientific">Pseudobutyrivibrio ruminis</name>
    <dbReference type="NCBI Taxonomy" id="46206"/>
    <lineage>
        <taxon>Bacteria</taxon>
        <taxon>Bacillati</taxon>
        <taxon>Bacillota</taxon>
        <taxon>Clostridia</taxon>
        <taxon>Lachnospirales</taxon>
        <taxon>Lachnospiraceae</taxon>
        <taxon>Pseudobutyrivibrio</taxon>
    </lineage>
</organism>
<evidence type="ECO:0000256" key="12">
    <source>
        <dbReference type="ARBA" id="ARBA00048721"/>
    </source>
</evidence>
<dbReference type="SUPFAM" id="SSF52374">
    <property type="entry name" value="Nucleotidylyl transferase"/>
    <property type="match status" value="1"/>
</dbReference>
<dbReference type="SUPFAM" id="SSF109604">
    <property type="entry name" value="HD-domain/PDEase-like"/>
    <property type="match status" value="1"/>
</dbReference>
<keyword evidence="7 14" id="KW-0547">Nucleotide-binding</keyword>
<dbReference type="Pfam" id="PF01966">
    <property type="entry name" value="HD"/>
    <property type="match status" value="1"/>
</dbReference>
<evidence type="ECO:0000256" key="14">
    <source>
        <dbReference type="HAMAP-Rule" id="MF_00244"/>
    </source>
</evidence>
<dbReference type="CDD" id="cd02165">
    <property type="entry name" value="NMNAT"/>
    <property type="match status" value="1"/>
</dbReference>
<evidence type="ECO:0000256" key="7">
    <source>
        <dbReference type="ARBA" id="ARBA00022741"/>
    </source>
</evidence>
<sequence>MRIGIYGGTFNPIHNTHIDIARAALEQFSLDKVYFLVAGNPPHKDTAENIPDACRLEMVKLAIANQPKIAIDEREIYRTGKSYSYISLTEIKKENPTDDIFFIMGSDSLLYFKNWVKPDVISDCATILVAPRLGDDMDVLNDAINECKDLFSGDFFLIDYKANGLASSVIRQDFYTDKSVREWLDSKVEEYIIEHNLYSPYSYHYDDILRLSQKMNKELKSSRYVHTLGVATTAYSLALKWNYPAYTAMVAGILHDCAKCISDEKRISVCEKNNIPIRDIEYKYPHLLHGKVGAFYCKSKYDVFDDQIAHAIEVHTTGCPGMNLLDKIIFVADYIEPGRDKQPRLDILRSVAYEDLDKCVFMILEDTVNYLNENPEMVDSTTIDTYNYYLNEMKGEV</sequence>
<dbReference type="Gene3D" id="3.40.50.620">
    <property type="entry name" value="HUPs"/>
    <property type="match status" value="1"/>
</dbReference>
<dbReference type="Pfam" id="PF01467">
    <property type="entry name" value="CTP_transf_like"/>
    <property type="match status" value="1"/>
</dbReference>
<dbReference type="GO" id="GO:0008803">
    <property type="term" value="F:bis(5'-nucleosyl)-tetraphosphatase (symmetrical) activity"/>
    <property type="evidence" value="ECO:0007669"/>
    <property type="project" value="UniProtKB-EC"/>
</dbReference>
<keyword evidence="4 14" id="KW-0808">Transferase</keyword>
<dbReference type="NCBIfam" id="TIGR00482">
    <property type="entry name" value="nicotinate (nicotinamide) nucleotide adenylyltransferase"/>
    <property type="match status" value="1"/>
</dbReference>
<dbReference type="RefSeq" id="WP_099391853.1">
    <property type="nucleotide sequence ID" value="NZ_PDYF01000011.1"/>
</dbReference>
<dbReference type="InterPro" id="IPR005249">
    <property type="entry name" value="YqeK"/>
</dbReference>
<dbReference type="InterPro" id="IPR005248">
    <property type="entry name" value="NadD/NMNAT"/>
</dbReference>
<evidence type="ECO:0000259" key="15">
    <source>
        <dbReference type="SMART" id="SM00471"/>
    </source>
</evidence>
<dbReference type="Gene3D" id="1.10.3210.10">
    <property type="entry name" value="Hypothetical protein af1432"/>
    <property type="match status" value="1"/>
</dbReference>
<evidence type="ECO:0000256" key="10">
    <source>
        <dbReference type="ARBA" id="ARBA00023004"/>
    </source>
</evidence>
<reference evidence="16 17" key="1">
    <citation type="submission" date="2017-10" db="EMBL/GenBank/DDBJ databases">
        <title>Resolving the taxonomy of Roseburia spp., Eubacterium rectale and Agathobacter spp. through phylogenomic analysis.</title>
        <authorList>
            <person name="Sheridan P.O."/>
            <person name="Walker A.W."/>
            <person name="Duncan S.H."/>
            <person name="Scott K.P."/>
            <person name="Toole P.W.O."/>
            <person name="Luis P."/>
            <person name="Flint H.J."/>
        </authorList>
    </citation>
    <scope>NUCLEOTIDE SEQUENCE [LARGE SCALE GENOMIC DNA]</scope>
    <source>
        <strain evidence="16 17">JK626</strain>
    </source>
</reference>
<dbReference type="UniPathway" id="UPA00253">
    <property type="reaction ID" value="UER00332"/>
</dbReference>
<keyword evidence="5 14" id="KW-0548">Nucleotidyltransferase</keyword>
<evidence type="ECO:0000256" key="9">
    <source>
        <dbReference type="ARBA" id="ARBA00022840"/>
    </source>
</evidence>
<dbReference type="InterPro" id="IPR004821">
    <property type="entry name" value="Cyt_trans-like"/>
</dbReference>
<dbReference type="Proteomes" id="UP000225889">
    <property type="component" value="Unassembled WGS sequence"/>
</dbReference>
<evidence type="ECO:0000256" key="2">
    <source>
        <dbReference type="ARBA" id="ARBA00005019"/>
    </source>
</evidence>
<evidence type="ECO:0000256" key="5">
    <source>
        <dbReference type="ARBA" id="ARBA00022695"/>
    </source>
</evidence>
<dbReference type="InterPro" id="IPR014729">
    <property type="entry name" value="Rossmann-like_a/b/a_fold"/>
</dbReference>
<protein>
    <recommendedName>
        <fullName evidence="14">Probable nicotinate-nucleotide adenylyltransferase</fullName>
        <ecNumber evidence="14">2.7.7.18</ecNumber>
    </recommendedName>
    <alternativeName>
        <fullName evidence="14">Deamido-NAD(+) diphosphorylase</fullName>
    </alternativeName>
    <alternativeName>
        <fullName evidence="14">Deamido-NAD(+) pyrophosphorylase</fullName>
    </alternativeName>
    <alternativeName>
        <fullName evidence="14">Nicotinate mononucleotide adenylyltransferase</fullName>
        <shortName evidence="14">NaMN adenylyltransferase</shortName>
    </alternativeName>
</protein>